<reference evidence="1" key="1">
    <citation type="submission" date="2020-11" db="EMBL/GenBank/DDBJ databases">
        <authorList>
            <consortium name="DOE Joint Genome Institute"/>
            <person name="Ahrendt S."/>
            <person name="Riley R."/>
            <person name="Andreopoulos W."/>
            <person name="Labutti K."/>
            <person name="Pangilinan J."/>
            <person name="Ruiz-Duenas F.J."/>
            <person name="Barrasa J.M."/>
            <person name="Sanchez-Garcia M."/>
            <person name="Camarero S."/>
            <person name="Miyauchi S."/>
            <person name="Serrano A."/>
            <person name="Linde D."/>
            <person name="Babiker R."/>
            <person name="Drula E."/>
            <person name="Ayuso-Fernandez I."/>
            <person name="Pacheco R."/>
            <person name="Padilla G."/>
            <person name="Ferreira P."/>
            <person name="Barriuso J."/>
            <person name="Kellner H."/>
            <person name="Castanera R."/>
            <person name="Alfaro M."/>
            <person name="Ramirez L."/>
            <person name="Pisabarro A.G."/>
            <person name="Kuo A."/>
            <person name="Tritt A."/>
            <person name="Lipzen A."/>
            <person name="He G."/>
            <person name="Yan M."/>
            <person name="Ng V."/>
            <person name="Cullen D."/>
            <person name="Martin F."/>
            <person name="Rosso M.-N."/>
            <person name="Henrissat B."/>
            <person name="Hibbett D."/>
            <person name="Martinez A.T."/>
            <person name="Grigoriev I.V."/>
        </authorList>
    </citation>
    <scope>NUCLEOTIDE SEQUENCE</scope>
    <source>
        <strain evidence="1">MF-IS2</strain>
    </source>
</reference>
<gene>
    <name evidence="1" type="ORF">P691DRAFT_676475</name>
</gene>
<accession>A0A9P5X6L2</accession>
<dbReference type="OrthoDB" id="3263038at2759"/>
<protein>
    <submittedName>
        <fullName evidence="1">Uncharacterized protein</fullName>
    </submittedName>
</protein>
<name>A0A9P5X6L2_9AGAR</name>
<sequence length="107" mass="12357">MTSHLNDSLPPSVLQLDEDDKNWLLFLLKFCMIVCGKGLWDHFDGTSLCPPKKIKLPVGTEVEIHKWDQNEQIACLLLAQRLPDMVFIITEHLEMACECWEAITQEF</sequence>
<dbReference type="Proteomes" id="UP000807342">
    <property type="component" value="Unassembled WGS sequence"/>
</dbReference>
<dbReference type="EMBL" id="MU151330">
    <property type="protein sequence ID" value="KAF9445035.1"/>
    <property type="molecule type" value="Genomic_DNA"/>
</dbReference>
<evidence type="ECO:0000313" key="1">
    <source>
        <dbReference type="EMBL" id="KAF9445035.1"/>
    </source>
</evidence>
<comment type="caution">
    <text evidence="1">The sequence shown here is derived from an EMBL/GenBank/DDBJ whole genome shotgun (WGS) entry which is preliminary data.</text>
</comment>
<proteinExistence type="predicted"/>
<evidence type="ECO:0000313" key="2">
    <source>
        <dbReference type="Proteomes" id="UP000807342"/>
    </source>
</evidence>
<organism evidence="1 2">
    <name type="scientific">Macrolepiota fuliginosa MF-IS2</name>
    <dbReference type="NCBI Taxonomy" id="1400762"/>
    <lineage>
        <taxon>Eukaryota</taxon>
        <taxon>Fungi</taxon>
        <taxon>Dikarya</taxon>
        <taxon>Basidiomycota</taxon>
        <taxon>Agaricomycotina</taxon>
        <taxon>Agaricomycetes</taxon>
        <taxon>Agaricomycetidae</taxon>
        <taxon>Agaricales</taxon>
        <taxon>Agaricineae</taxon>
        <taxon>Agaricaceae</taxon>
        <taxon>Macrolepiota</taxon>
    </lineage>
</organism>
<dbReference type="AlphaFoldDB" id="A0A9P5X6L2"/>
<keyword evidence="2" id="KW-1185">Reference proteome</keyword>
<feature type="non-terminal residue" evidence="1">
    <location>
        <position position="107"/>
    </location>
</feature>